<name>A0A6J5GZN9_9BURK</name>
<keyword evidence="2" id="KW-1185">Reference proteome</keyword>
<dbReference type="AlphaFoldDB" id="A0A6J5GZN9"/>
<evidence type="ECO:0000313" key="2">
    <source>
        <dbReference type="Proteomes" id="UP000494119"/>
    </source>
</evidence>
<accession>A0A6J5GZN9</accession>
<sequence>MRSICGRLQRLYGASAMLDTLRGDVYIRNTSTTPKLDLRFAAASCCRQAWEGRTMSLNEHLAEAPDHRRKVREGMIVRSKEALEPGLSIFKLGHRFDRKRRQNDEQVISSPWWFTEATVESITRAAQNANENLADVFRRFGAVAKRWGGSGDLIVKARIGAPVIAYIGPGVIKDFRGDEDKESDNTWDMPLWVPSPNIAQLYIPFTPVKDPSSSIASAALRDVYIVPIDKWDESYIRGNPNPKWRLW</sequence>
<dbReference type="EMBL" id="CADIKL010000057">
    <property type="protein sequence ID" value="CAB3808182.1"/>
    <property type="molecule type" value="Genomic_DNA"/>
</dbReference>
<dbReference type="Proteomes" id="UP000494119">
    <property type="component" value="Unassembled WGS sequence"/>
</dbReference>
<protein>
    <submittedName>
        <fullName evidence="1">Uncharacterized protein</fullName>
    </submittedName>
</protein>
<organism evidence="1 2">
    <name type="scientific">Paraburkholderia caffeinitolerans</name>
    <dbReference type="NCBI Taxonomy" id="1723730"/>
    <lineage>
        <taxon>Bacteria</taxon>
        <taxon>Pseudomonadati</taxon>
        <taxon>Pseudomonadota</taxon>
        <taxon>Betaproteobacteria</taxon>
        <taxon>Burkholderiales</taxon>
        <taxon>Burkholderiaceae</taxon>
        <taxon>Paraburkholderia</taxon>
    </lineage>
</organism>
<reference evidence="1 2" key="1">
    <citation type="submission" date="2020-04" db="EMBL/GenBank/DDBJ databases">
        <authorList>
            <person name="De Canck E."/>
        </authorList>
    </citation>
    <scope>NUCLEOTIDE SEQUENCE [LARGE SCALE GENOMIC DNA]</scope>
    <source>
        <strain evidence="1 2">LMG 28688</strain>
    </source>
</reference>
<gene>
    <name evidence="1" type="ORF">LMG28688_06711</name>
</gene>
<proteinExistence type="predicted"/>
<evidence type="ECO:0000313" key="1">
    <source>
        <dbReference type="EMBL" id="CAB3808182.1"/>
    </source>
</evidence>